<reference evidence="1 2" key="1">
    <citation type="submission" date="2016-02" db="EMBL/GenBank/DDBJ databases">
        <title>Draft genome sequence of Acidibacillus ferrooxidans SLC66.</title>
        <authorList>
            <person name="Oliveira G."/>
            <person name="Nancucheo I."/>
            <person name="Dall'Agnol H."/>
            <person name="Johnson B."/>
            <person name="Oliveira R."/>
            <person name="Nunes G.L."/>
            <person name="Tzotzos G."/>
            <person name="Orellana S.C."/>
            <person name="Salim A.C."/>
            <person name="Araujo F.M."/>
        </authorList>
    </citation>
    <scope>NUCLEOTIDE SEQUENCE [LARGE SCALE GENOMIC DNA]</scope>
    <source>
        <strain evidence="1 2">SLC66</strain>
    </source>
</reference>
<gene>
    <name evidence="1" type="ORF">AYW79_12650</name>
</gene>
<accession>A0A853KA93</accession>
<evidence type="ECO:0000313" key="1">
    <source>
        <dbReference type="EMBL" id="OAG92985.1"/>
    </source>
</evidence>
<dbReference type="Proteomes" id="UP000077421">
    <property type="component" value="Unassembled WGS sequence"/>
</dbReference>
<dbReference type="AlphaFoldDB" id="A0A853KA93"/>
<evidence type="ECO:0008006" key="3">
    <source>
        <dbReference type="Google" id="ProtNLM"/>
    </source>
</evidence>
<name>A0A853KA93_9BACL</name>
<dbReference type="RefSeq" id="WP_067566618.1">
    <property type="nucleotide sequence ID" value="NZ_LSUQ01000055.1"/>
</dbReference>
<organism evidence="1 2">
    <name type="scientific">Ferroacidibacillus organovorans</name>
    <dbReference type="NCBI Taxonomy" id="1765683"/>
    <lineage>
        <taxon>Bacteria</taxon>
        <taxon>Bacillati</taxon>
        <taxon>Bacillota</taxon>
        <taxon>Bacilli</taxon>
        <taxon>Bacillales</taxon>
        <taxon>Alicyclobacillaceae</taxon>
        <taxon>Ferroacidibacillus</taxon>
    </lineage>
</organism>
<comment type="caution">
    <text evidence="1">The sequence shown here is derived from an EMBL/GenBank/DDBJ whole genome shotgun (WGS) entry which is preliminary data.</text>
</comment>
<proteinExistence type="predicted"/>
<sequence length="153" mass="17838">MVTEFPVLRITNEVIKLAETYVQLLEIPERAKVDAVHLSVAVIYEVDYLLTWNCKHLAHGGIRTKIHRYNRRHELHEPMIVTPLELMGGTDDEMEWNDPIVEEVRATRERLLQEAGGFDAYIKKLRTLELEHPQRLLSKDDLKSKESIPSRDN</sequence>
<protein>
    <recommendedName>
        <fullName evidence="3">PIN domain-containing protein</fullName>
    </recommendedName>
</protein>
<dbReference type="EMBL" id="LSUQ01000055">
    <property type="protein sequence ID" value="OAG92985.1"/>
    <property type="molecule type" value="Genomic_DNA"/>
</dbReference>
<evidence type="ECO:0000313" key="2">
    <source>
        <dbReference type="Proteomes" id="UP000077421"/>
    </source>
</evidence>